<evidence type="ECO:0000259" key="6">
    <source>
        <dbReference type="PROSITE" id="PS51012"/>
    </source>
</evidence>
<keyword evidence="4 5" id="KW-0472">Membrane</keyword>
<dbReference type="InterPro" id="IPR047817">
    <property type="entry name" value="ABC2_TM_bact-type"/>
</dbReference>
<dbReference type="EMBL" id="CP002467">
    <property type="protein sequence ID" value="ADV84603.1"/>
    <property type="molecule type" value="Genomic_DNA"/>
</dbReference>
<dbReference type="GO" id="GO:0140359">
    <property type="term" value="F:ABC-type transporter activity"/>
    <property type="evidence" value="ECO:0007669"/>
    <property type="project" value="InterPro"/>
</dbReference>
<dbReference type="PANTHER" id="PTHR43229">
    <property type="entry name" value="NODULATION PROTEIN J"/>
    <property type="match status" value="1"/>
</dbReference>
<evidence type="ECO:0000313" key="7">
    <source>
        <dbReference type="EMBL" id="ADV84603.1"/>
    </source>
</evidence>
<dbReference type="InterPro" id="IPR000412">
    <property type="entry name" value="ABC_2_transport"/>
</dbReference>
<keyword evidence="2 5" id="KW-0812">Transmembrane</keyword>
<dbReference type="RefSeq" id="WP_013570333.1">
    <property type="nucleotide sequence ID" value="NC_014963.1"/>
</dbReference>
<dbReference type="KEGG" id="tsa:AciPR4_3854"/>
<name>E8V246_TERSS</name>
<dbReference type="OrthoDB" id="63188at2"/>
<dbReference type="PRINTS" id="PR00164">
    <property type="entry name" value="ABC2TRNSPORT"/>
</dbReference>
<proteinExistence type="inferred from homology"/>
<organism evidence="7 8">
    <name type="scientific">Terriglobus saanensis (strain ATCC BAA-1853 / DSM 23119 / SP1PR4)</name>
    <dbReference type="NCBI Taxonomy" id="401053"/>
    <lineage>
        <taxon>Bacteria</taxon>
        <taxon>Pseudomonadati</taxon>
        <taxon>Acidobacteriota</taxon>
        <taxon>Terriglobia</taxon>
        <taxon>Terriglobales</taxon>
        <taxon>Acidobacteriaceae</taxon>
        <taxon>Terriglobus</taxon>
    </lineage>
</organism>
<comment type="subcellular location">
    <subcellularLocation>
        <location evidence="5">Cell membrane</location>
        <topology evidence="5">Multi-pass membrane protein</topology>
    </subcellularLocation>
    <subcellularLocation>
        <location evidence="1">Membrane</location>
        <topology evidence="1">Multi-pass membrane protein</topology>
    </subcellularLocation>
</comment>
<accession>E8V246</accession>
<keyword evidence="5" id="KW-0813">Transport</keyword>
<feature type="transmembrane region" description="Helical" evidence="5">
    <location>
        <begin position="140"/>
        <end position="161"/>
    </location>
</feature>
<dbReference type="eggNOG" id="COG0842">
    <property type="taxonomic scope" value="Bacteria"/>
</dbReference>
<dbReference type="AlphaFoldDB" id="E8V246"/>
<feature type="transmembrane region" description="Helical" evidence="5">
    <location>
        <begin position="231"/>
        <end position="252"/>
    </location>
</feature>
<evidence type="ECO:0000256" key="1">
    <source>
        <dbReference type="ARBA" id="ARBA00004141"/>
    </source>
</evidence>
<sequence length="259" mass="27784">MASAATIFGMETKVEFLRLARAKSFSLATIGFPVMFYLLFGIVNSHGLGGEQVARYLLATYTVFGLVGCSLFGVSVTLASERTLGWLELKQASPMPAWTYLCAKLLTAMAFGLIIFAILLTLGKTMGGVVLTGTQVFHMALAVMGGVVPFASLGLLLAMIIPPNSATGVVNLIYLPMSFLSGLWMPLKNLPTGLQKLAPMWPTYHLARVELFAAGSPLKNYDGLPGSDSILMHWVWLAAFSVVTLVLAAVMFRRNAAKG</sequence>
<dbReference type="PANTHER" id="PTHR43229:SF3">
    <property type="entry name" value="ABC-TYPE MULTIDRUG TRANSPORT SYSTEM, PERMEASE COMPONENT"/>
    <property type="match status" value="1"/>
</dbReference>
<dbReference type="HOGENOM" id="CLU_039483_5_2_0"/>
<dbReference type="PIRSF" id="PIRSF006648">
    <property type="entry name" value="DrrB"/>
    <property type="match status" value="1"/>
</dbReference>
<dbReference type="InterPro" id="IPR013525">
    <property type="entry name" value="ABC2_TM"/>
</dbReference>
<feature type="domain" description="ABC transmembrane type-2" evidence="6">
    <location>
        <begin position="20"/>
        <end position="255"/>
    </location>
</feature>
<keyword evidence="3 5" id="KW-1133">Transmembrane helix</keyword>
<reference evidence="7 8" key="1">
    <citation type="journal article" date="2012" name="Stand. Genomic Sci.">
        <title>Complete genome sequence of Terriglobus saanensis type strain SP1PR4(T), an Acidobacteria from tundra soil.</title>
        <authorList>
            <person name="Rawat S.R."/>
            <person name="Mannisto M.K."/>
            <person name="Starovoytov V."/>
            <person name="Goodwin L."/>
            <person name="Nolan M."/>
            <person name="Hauser L."/>
            <person name="Land M."/>
            <person name="Davenport K.W."/>
            <person name="Woyke T."/>
            <person name="Haggblom M.M."/>
        </authorList>
    </citation>
    <scope>NUCLEOTIDE SEQUENCE</scope>
    <source>
        <strain evidence="8">ATCC BAA-1853 / DSM 23119 / SP1PR4</strain>
    </source>
</reference>
<evidence type="ECO:0000256" key="5">
    <source>
        <dbReference type="RuleBase" id="RU361157"/>
    </source>
</evidence>
<feature type="transmembrane region" description="Helical" evidence="5">
    <location>
        <begin position="56"/>
        <end position="78"/>
    </location>
</feature>
<comment type="similarity">
    <text evidence="5">Belongs to the ABC-2 integral membrane protein family.</text>
</comment>
<dbReference type="Proteomes" id="UP000006844">
    <property type="component" value="Chromosome"/>
</dbReference>
<dbReference type="GO" id="GO:0043190">
    <property type="term" value="C:ATP-binding cassette (ABC) transporter complex"/>
    <property type="evidence" value="ECO:0007669"/>
    <property type="project" value="InterPro"/>
</dbReference>
<gene>
    <name evidence="7" type="ordered locus">AciPR4_3854</name>
</gene>
<dbReference type="Pfam" id="PF01061">
    <property type="entry name" value="ABC2_membrane"/>
    <property type="match status" value="1"/>
</dbReference>
<dbReference type="PROSITE" id="PS51012">
    <property type="entry name" value="ABC_TM2"/>
    <property type="match status" value="1"/>
</dbReference>
<feature type="transmembrane region" description="Helical" evidence="5">
    <location>
        <begin position="168"/>
        <end position="187"/>
    </location>
</feature>
<evidence type="ECO:0000256" key="2">
    <source>
        <dbReference type="ARBA" id="ARBA00022692"/>
    </source>
</evidence>
<evidence type="ECO:0000313" key="8">
    <source>
        <dbReference type="Proteomes" id="UP000006844"/>
    </source>
</evidence>
<evidence type="ECO:0000256" key="4">
    <source>
        <dbReference type="ARBA" id="ARBA00023136"/>
    </source>
</evidence>
<keyword evidence="8" id="KW-1185">Reference proteome</keyword>
<protein>
    <recommendedName>
        <fullName evidence="5">Transport permease protein</fullName>
    </recommendedName>
</protein>
<dbReference type="STRING" id="401053.AciPR4_3854"/>
<evidence type="ECO:0000256" key="3">
    <source>
        <dbReference type="ARBA" id="ARBA00022989"/>
    </source>
</evidence>
<feature type="transmembrane region" description="Helical" evidence="5">
    <location>
        <begin position="25"/>
        <end position="44"/>
    </location>
</feature>
<feature type="transmembrane region" description="Helical" evidence="5">
    <location>
        <begin position="98"/>
        <end position="120"/>
    </location>
</feature>
<dbReference type="InterPro" id="IPR051784">
    <property type="entry name" value="Nod_factor_ABC_transporter"/>
</dbReference>
<keyword evidence="5" id="KW-1003">Cell membrane</keyword>